<accession>K2MGE7</accession>
<dbReference type="OrthoDB" id="7906947at2"/>
<dbReference type="PATRIC" id="fig|391937.3.peg.1142"/>
<keyword evidence="3" id="KW-1185">Reference proteome</keyword>
<comment type="caution">
    <text evidence="2">The sequence shown here is derived from an EMBL/GenBank/DDBJ whole genome shotgun (WGS) entry which is preliminary data.</text>
</comment>
<dbReference type="eggNOG" id="ENOG5033257">
    <property type="taxonomic scope" value="Bacteria"/>
</dbReference>
<evidence type="ECO:0000313" key="2">
    <source>
        <dbReference type="EMBL" id="EKF19780.1"/>
    </source>
</evidence>
<dbReference type="Pfam" id="PF19602">
    <property type="entry name" value="DUF6107"/>
    <property type="match status" value="1"/>
</dbReference>
<organism evidence="2 3">
    <name type="scientific">Nitratireductor pacificus pht-3B</name>
    <dbReference type="NCBI Taxonomy" id="391937"/>
    <lineage>
        <taxon>Bacteria</taxon>
        <taxon>Pseudomonadati</taxon>
        <taxon>Pseudomonadota</taxon>
        <taxon>Alphaproteobacteria</taxon>
        <taxon>Hyphomicrobiales</taxon>
        <taxon>Phyllobacteriaceae</taxon>
        <taxon>Nitratireductor</taxon>
    </lineage>
</organism>
<dbReference type="Proteomes" id="UP000006786">
    <property type="component" value="Unassembled WGS sequence"/>
</dbReference>
<sequence>MTDLTQAGWIWLAKGAGAVAGSAISLAYILPKHRRDAAIRFAVGVTCGMIFGGATGLKLAEQIGLTGELGPAETMLMGAAAASLCAWSAIGLVLRYFHGRALDRMPAEAASRLPDQKGR</sequence>
<feature type="transmembrane region" description="Helical" evidence="1">
    <location>
        <begin position="6"/>
        <end position="30"/>
    </location>
</feature>
<dbReference type="RefSeq" id="WP_008595140.1">
    <property type="nucleotide sequence ID" value="NZ_AMRM01000005.1"/>
</dbReference>
<dbReference type="EMBL" id="AMRM01000005">
    <property type="protein sequence ID" value="EKF19780.1"/>
    <property type="molecule type" value="Genomic_DNA"/>
</dbReference>
<protein>
    <recommendedName>
        <fullName evidence="4">Transmembrane protein</fullName>
    </recommendedName>
</protein>
<evidence type="ECO:0000313" key="3">
    <source>
        <dbReference type="Proteomes" id="UP000006786"/>
    </source>
</evidence>
<evidence type="ECO:0000256" key="1">
    <source>
        <dbReference type="SAM" id="Phobius"/>
    </source>
</evidence>
<dbReference type="STRING" id="391937.NA2_05548"/>
<dbReference type="AlphaFoldDB" id="K2MGE7"/>
<name>K2MGE7_9HYPH</name>
<reference evidence="2 3" key="1">
    <citation type="journal article" date="2012" name="J. Bacteriol.">
        <title>Genome Sequence of Nitratireductor pacificus Type Strain pht-3B.</title>
        <authorList>
            <person name="Lai Q."/>
            <person name="Li G."/>
            <person name="Shao Z."/>
        </authorList>
    </citation>
    <scope>NUCLEOTIDE SEQUENCE [LARGE SCALE GENOMIC DNA]</scope>
    <source>
        <strain evidence="3">pht-3B</strain>
    </source>
</reference>
<dbReference type="InterPro" id="IPR046089">
    <property type="entry name" value="DUF6107"/>
</dbReference>
<feature type="transmembrane region" description="Helical" evidence="1">
    <location>
        <begin position="75"/>
        <end position="97"/>
    </location>
</feature>
<feature type="transmembrane region" description="Helical" evidence="1">
    <location>
        <begin position="37"/>
        <end position="55"/>
    </location>
</feature>
<gene>
    <name evidence="2" type="ORF">NA2_05548</name>
</gene>
<keyword evidence="1" id="KW-0812">Transmembrane</keyword>
<keyword evidence="1" id="KW-0472">Membrane</keyword>
<evidence type="ECO:0008006" key="4">
    <source>
        <dbReference type="Google" id="ProtNLM"/>
    </source>
</evidence>
<proteinExistence type="predicted"/>
<keyword evidence="1" id="KW-1133">Transmembrane helix</keyword>